<dbReference type="PANTHER" id="PTHR36174">
    <property type="entry name" value="LIPID II:GLYCINE GLYCYLTRANSFERASE"/>
    <property type="match status" value="1"/>
</dbReference>
<accession>A0A4V1E144</accession>
<dbReference type="InterPro" id="IPR016181">
    <property type="entry name" value="Acyl_CoA_acyltransferase"/>
</dbReference>
<name>A0A4V1E144_9RHOB</name>
<dbReference type="SUPFAM" id="SSF55729">
    <property type="entry name" value="Acyl-CoA N-acyltransferases (Nat)"/>
    <property type="match status" value="1"/>
</dbReference>
<protein>
    <recommendedName>
        <fullName evidence="3">BioF2-like acetyltransferase domain-containing protein</fullName>
    </recommendedName>
</protein>
<dbReference type="RefSeq" id="WP_137194634.1">
    <property type="nucleotide sequence ID" value="NZ_CP039965.1"/>
</dbReference>
<keyword evidence="1" id="KW-0614">Plasmid</keyword>
<reference evidence="1 2" key="1">
    <citation type="submission" date="2019-05" db="EMBL/GenBank/DDBJ databases">
        <title>Pseudorhodobacter turbinis sp. nov., isolated from the gut of the Korean turban shell.</title>
        <authorList>
            <person name="Jeong Y.-S."/>
            <person name="Kang W.-R."/>
            <person name="Bae J.-W."/>
        </authorList>
    </citation>
    <scope>NUCLEOTIDE SEQUENCE [LARGE SCALE GENOMIC DNA]</scope>
    <source>
        <strain evidence="1 2">S12M18</strain>
        <plasmid evidence="1 2">unnamed1</plasmid>
    </source>
</reference>
<gene>
    <name evidence="1" type="ORF">EOK75_13615</name>
</gene>
<dbReference type="EMBL" id="CP039965">
    <property type="protein sequence ID" value="QCO56844.1"/>
    <property type="molecule type" value="Genomic_DNA"/>
</dbReference>
<evidence type="ECO:0008006" key="3">
    <source>
        <dbReference type="Google" id="ProtNLM"/>
    </source>
</evidence>
<proteinExistence type="predicted"/>
<sequence>MKILWDSVDEAGWQARVAGMAYGLRQSWGYGQAMTAMGGKVGRALIVENGAELAMVQVMQRRGLRVIGQGPIWLGELSHVQKRRVLRRLARFAGMTVATPDEALTGLGMIPLITPQSHAIWKVGMSDIPLRAQLQGKWRNRLLKAEAEVQPRILGNDKALQKLVFEEARQRRARGYRNLPGEMALHWPGKKLVLGWHSGGALQAGMVFLIHGQVASYFLGWNSPKGRGAFAHGPLLWRAGQMLRDRGVASVNLGTIDTEGGATLARFKLGTGALVQVAGATRLVLP</sequence>
<dbReference type="AlphaFoldDB" id="A0A4V1E144"/>
<dbReference type="Gene3D" id="3.40.630.30">
    <property type="match status" value="1"/>
</dbReference>
<evidence type="ECO:0000313" key="2">
    <source>
        <dbReference type="Proteomes" id="UP000298631"/>
    </source>
</evidence>
<evidence type="ECO:0000313" key="1">
    <source>
        <dbReference type="EMBL" id="QCO56844.1"/>
    </source>
</evidence>
<dbReference type="KEGG" id="pseb:EOK75_13615"/>
<dbReference type="InterPro" id="IPR050644">
    <property type="entry name" value="PG_Glycine_Bridge_Synth"/>
</dbReference>
<organism evidence="1 2">
    <name type="scientific">Pseudorhodobacter turbinis</name>
    <dbReference type="NCBI Taxonomy" id="2500533"/>
    <lineage>
        <taxon>Bacteria</taxon>
        <taxon>Pseudomonadati</taxon>
        <taxon>Pseudomonadota</taxon>
        <taxon>Alphaproteobacteria</taxon>
        <taxon>Rhodobacterales</taxon>
        <taxon>Paracoccaceae</taxon>
        <taxon>Pseudorhodobacter</taxon>
    </lineage>
</organism>
<keyword evidence="2" id="KW-1185">Reference proteome</keyword>
<geneLocation type="plasmid" evidence="1 2">
    <name>unnamed1</name>
</geneLocation>
<dbReference type="Proteomes" id="UP000298631">
    <property type="component" value="Plasmid unnamed1"/>
</dbReference>
<dbReference type="PANTHER" id="PTHR36174:SF1">
    <property type="entry name" value="LIPID II:GLYCINE GLYCYLTRANSFERASE"/>
    <property type="match status" value="1"/>
</dbReference>
<dbReference type="OrthoDB" id="341858at2"/>